<evidence type="ECO:0000313" key="2">
    <source>
        <dbReference type="Proteomes" id="UP000249789"/>
    </source>
</evidence>
<dbReference type="AlphaFoldDB" id="A0A8G1VZM5"/>
<sequence length="231" mass="25117">MLPTFCEEHCVNLVPDSHTMFAPPSHKNEYPPAGVIEIGKPSSIRMRPGHLLLTMPHLLRFPQTFASHALVNLSQDAEDLRGNTTRWSHQLSTSALAQPSDAPGTDECSVDIISAIGEALAGRRAWSDRKDTAAATSVVDKFRERLVLEFHEALDIVEIGHTESAAALAADVVLSDVSAETDWAATELGISTLLNVEPPWLPESFDHMSLQDLGFDALGEIDLFPQKSIAS</sequence>
<dbReference type="EMBL" id="KZ824635">
    <property type="protein sequence ID" value="RAK78975.1"/>
    <property type="molecule type" value="Genomic_DNA"/>
</dbReference>
<dbReference type="Proteomes" id="UP000249789">
    <property type="component" value="Unassembled WGS sequence"/>
</dbReference>
<gene>
    <name evidence="1" type="ORF">BO72DRAFT_526508</name>
</gene>
<keyword evidence="2" id="KW-1185">Reference proteome</keyword>
<dbReference type="RefSeq" id="XP_040802985.1">
    <property type="nucleotide sequence ID" value="XM_040950043.1"/>
</dbReference>
<organism evidence="1 2">
    <name type="scientific">Aspergillus fijiensis CBS 313.89</name>
    <dbReference type="NCBI Taxonomy" id="1448319"/>
    <lineage>
        <taxon>Eukaryota</taxon>
        <taxon>Fungi</taxon>
        <taxon>Dikarya</taxon>
        <taxon>Ascomycota</taxon>
        <taxon>Pezizomycotina</taxon>
        <taxon>Eurotiomycetes</taxon>
        <taxon>Eurotiomycetidae</taxon>
        <taxon>Eurotiales</taxon>
        <taxon>Aspergillaceae</taxon>
        <taxon>Aspergillus</taxon>
    </lineage>
</organism>
<reference evidence="1 2" key="1">
    <citation type="submission" date="2018-02" db="EMBL/GenBank/DDBJ databases">
        <title>The genomes of Aspergillus section Nigri reveals drivers in fungal speciation.</title>
        <authorList>
            <consortium name="DOE Joint Genome Institute"/>
            <person name="Vesth T.C."/>
            <person name="Nybo J."/>
            <person name="Theobald S."/>
            <person name="Brandl J."/>
            <person name="Frisvad J.C."/>
            <person name="Nielsen K.F."/>
            <person name="Lyhne E.K."/>
            <person name="Kogle M.E."/>
            <person name="Kuo A."/>
            <person name="Riley R."/>
            <person name="Clum A."/>
            <person name="Nolan M."/>
            <person name="Lipzen A."/>
            <person name="Salamov A."/>
            <person name="Henrissat B."/>
            <person name="Wiebenga A."/>
            <person name="De vries R.P."/>
            <person name="Grigoriev I.V."/>
            <person name="Mortensen U.H."/>
            <person name="Andersen M.R."/>
            <person name="Baker S.E."/>
        </authorList>
    </citation>
    <scope>NUCLEOTIDE SEQUENCE [LARGE SCALE GENOMIC DNA]</scope>
    <source>
        <strain evidence="1 2">CBS 313.89</strain>
    </source>
</reference>
<evidence type="ECO:0000313" key="1">
    <source>
        <dbReference type="EMBL" id="RAK78975.1"/>
    </source>
</evidence>
<protein>
    <submittedName>
        <fullName evidence="1">Uncharacterized protein</fullName>
    </submittedName>
</protein>
<accession>A0A8G1VZM5</accession>
<name>A0A8G1VZM5_9EURO</name>
<dbReference type="GeneID" id="63867378"/>
<proteinExistence type="predicted"/>
<dbReference type="VEuPathDB" id="FungiDB:BO72DRAFT_526508"/>
<dbReference type="OrthoDB" id="4505337at2759"/>